<name>A0A934K7I4_9BACT</name>
<comment type="caution">
    <text evidence="1">The sequence shown here is derived from an EMBL/GenBank/DDBJ whole genome shotgun (WGS) entry which is preliminary data.</text>
</comment>
<reference evidence="1" key="1">
    <citation type="submission" date="2020-10" db="EMBL/GenBank/DDBJ databases">
        <title>Ca. Dormibacterota MAGs.</title>
        <authorList>
            <person name="Montgomery K."/>
        </authorList>
    </citation>
    <scope>NUCLEOTIDE SEQUENCE [LARGE SCALE GENOMIC DNA]</scope>
    <source>
        <strain evidence="1">SC8812_S17_10</strain>
    </source>
</reference>
<gene>
    <name evidence="1" type="ORF">JF922_03140</name>
</gene>
<protein>
    <submittedName>
        <fullName evidence="1">Uncharacterized protein</fullName>
    </submittedName>
</protein>
<organism evidence="1 2">
    <name type="scientific">Candidatus Nephthysia bennettiae</name>
    <dbReference type="NCBI Taxonomy" id="3127016"/>
    <lineage>
        <taxon>Bacteria</taxon>
        <taxon>Bacillati</taxon>
        <taxon>Candidatus Dormiibacterota</taxon>
        <taxon>Candidatus Dormibacteria</taxon>
        <taxon>Candidatus Dormibacterales</taxon>
        <taxon>Candidatus Dormibacteraceae</taxon>
        <taxon>Candidatus Nephthysia</taxon>
    </lineage>
</organism>
<keyword evidence="2" id="KW-1185">Reference proteome</keyword>
<sequence length="53" mass="5528">MPAGRYASVTIENLLQYVAANPVTGPSAKVDVLGIGDDQVGARMVPSTLPQCR</sequence>
<accession>A0A934K7I4</accession>
<dbReference type="AlphaFoldDB" id="A0A934K7I4"/>
<evidence type="ECO:0000313" key="1">
    <source>
        <dbReference type="EMBL" id="MBJ7597068.1"/>
    </source>
</evidence>
<dbReference type="RefSeq" id="WP_338199005.1">
    <property type="nucleotide sequence ID" value="NZ_JAEKNR010000036.1"/>
</dbReference>
<evidence type="ECO:0000313" key="2">
    <source>
        <dbReference type="Proteomes" id="UP000612893"/>
    </source>
</evidence>
<dbReference type="Proteomes" id="UP000612893">
    <property type="component" value="Unassembled WGS sequence"/>
</dbReference>
<dbReference type="EMBL" id="JAEKNR010000036">
    <property type="protein sequence ID" value="MBJ7597068.1"/>
    <property type="molecule type" value="Genomic_DNA"/>
</dbReference>
<proteinExistence type="predicted"/>